<sequence length="325" mass="36148">MGSPGTGGGGGVVGDDNGTWATKSIKYQYRRGGATDRRGAGVVRDRKYHCGTAVASADSFLHRCYQTQRAESLVQHNTIPPPVTLDLPDSAHKVLGLVEDLLNLRSLSPKTSTRNRRYLYALTPNEGLSIVKQSTVTDTKGEMGDIPTQFIVDELHRFVNYVYDIATSTQSLLSYEKDIFRWNLNYRLQNELAAFTNVSSFIKSQVSKQLEIESSLLSSTEKAKLWICLKDFDIALSKGRMDLTPTTLSRLHSTVYAQKLSQTSIEYFVELYTKLYHSIAISSNADSHVLLVSDGVSQEYDQAMVESIVPKDVTIHNPTSLKLLL</sequence>
<evidence type="ECO:0000313" key="2">
    <source>
        <dbReference type="Proteomes" id="UP000188320"/>
    </source>
</evidence>
<dbReference type="EMBL" id="LSSK01000563">
    <property type="protein sequence ID" value="OMH82912.1"/>
    <property type="molecule type" value="Genomic_DNA"/>
</dbReference>
<comment type="caution">
    <text evidence="1">The sequence shown here is derived from an EMBL/GenBank/DDBJ whole genome shotgun (WGS) entry which is preliminary data.</text>
</comment>
<dbReference type="AlphaFoldDB" id="A0A1R1PPV5"/>
<keyword evidence="2" id="KW-1185">Reference proteome</keyword>
<evidence type="ECO:0000313" key="1">
    <source>
        <dbReference type="EMBL" id="OMH82912.1"/>
    </source>
</evidence>
<organism evidence="1 2">
    <name type="scientific">Zancudomyces culisetae</name>
    <name type="common">Gut fungus</name>
    <name type="synonym">Smittium culisetae</name>
    <dbReference type="NCBI Taxonomy" id="1213189"/>
    <lineage>
        <taxon>Eukaryota</taxon>
        <taxon>Fungi</taxon>
        <taxon>Fungi incertae sedis</taxon>
        <taxon>Zoopagomycota</taxon>
        <taxon>Kickxellomycotina</taxon>
        <taxon>Harpellomycetes</taxon>
        <taxon>Harpellales</taxon>
        <taxon>Legeriomycetaceae</taxon>
        <taxon>Zancudomyces</taxon>
    </lineage>
</organism>
<proteinExistence type="predicted"/>
<protein>
    <submittedName>
        <fullName evidence="1">Uncharacterized protein</fullName>
    </submittedName>
</protein>
<dbReference type="OrthoDB" id="272987at2759"/>
<accession>A0A1R1PPV5</accession>
<gene>
    <name evidence="1" type="ORF">AX774_g3588</name>
</gene>
<dbReference type="Proteomes" id="UP000188320">
    <property type="component" value="Unassembled WGS sequence"/>
</dbReference>
<reference evidence="2" key="1">
    <citation type="submission" date="2017-01" db="EMBL/GenBank/DDBJ databases">
        <authorList>
            <person name="Wang Y."/>
            <person name="White M."/>
            <person name="Kvist S."/>
            <person name="Moncalvo J.-M."/>
        </authorList>
    </citation>
    <scope>NUCLEOTIDE SEQUENCE [LARGE SCALE GENOMIC DNA]</scope>
    <source>
        <strain evidence="2">COL-18-3</strain>
    </source>
</reference>
<name>A0A1R1PPV5_ZANCU</name>